<keyword evidence="4" id="KW-0964">Secreted</keyword>
<feature type="domain" description="Calcineurin-like phosphoesterase" evidence="13">
    <location>
        <begin position="47"/>
        <end position="255"/>
    </location>
</feature>
<organism evidence="14 15">
    <name type="scientific">Salvia divinorum</name>
    <name type="common">Maria pastora</name>
    <name type="synonym">Diviner's sage</name>
    <dbReference type="NCBI Taxonomy" id="28513"/>
    <lineage>
        <taxon>Eukaryota</taxon>
        <taxon>Viridiplantae</taxon>
        <taxon>Streptophyta</taxon>
        <taxon>Embryophyta</taxon>
        <taxon>Tracheophyta</taxon>
        <taxon>Spermatophyta</taxon>
        <taxon>Magnoliopsida</taxon>
        <taxon>eudicotyledons</taxon>
        <taxon>Gunneridae</taxon>
        <taxon>Pentapetalae</taxon>
        <taxon>asterids</taxon>
        <taxon>lamiids</taxon>
        <taxon>Lamiales</taxon>
        <taxon>Lamiaceae</taxon>
        <taxon>Nepetoideae</taxon>
        <taxon>Mentheae</taxon>
        <taxon>Salviinae</taxon>
        <taxon>Salvia</taxon>
        <taxon>Salvia subgen. Calosphace</taxon>
    </lineage>
</organism>
<dbReference type="EC" id="3.1.3.2" evidence="10"/>
<dbReference type="InterPro" id="IPR004843">
    <property type="entry name" value="Calcineurin-like_PHP"/>
</dbReference>
<evidence type="ECO:0000256" key="2">
    <source>
        <dbReference type="ARBA" id="ARBA00004613"/>
    </source>
</evidence>
<feature type="binding site" evidence="11">
    <location>
        <position position="85"/>
    </location>
    <ligand>
        <name>Fe cation</name>
        <dbReference type="ChEBI" id="CHEBI:24875"/>
        <label>1</label>
    </ligand>
</feature>
<evidence type="ECO:0000256" key="7">
    <source>
        <dbReference type="ARBA" id="ARBA00022801"/>
    </source>
</evidence>
<feature type="binding site" evidence="11">
    <location>
        <position position="252"/>
    </location>
    <ligand>
        <name>Fe cation</name>
        <dbReference type="ChEBI" id="CHEBI:24875"/>
        <label>2</label>
    </ligand>
</feature>
<evidence type="ECO:0000313" key="14">
    <source>
        <dbReference type="EMBL" id="KAL1541755.1"/>
    </source>
</evidence>
<feature type="chain" id="PRO_5044765065" description="Purple acid phosphatase" evidence="12">
    <location>
        <begin position="22"/>
        <end position="337"/>
    </location>
</feature>
<comment type="caution">
    <text evidence="14">The sequence shown here is derived from an EMBL/GenBank/DDBJ whole genome shotgun (WGS) entry which is preliminary data.</text>
</comment>
<dbReference type="GO" id="GO:0046872">
    <property type="term" value="F:metal ion binding"/>
    <property type="evidence" value="ECO:0007669"/>
    <property type="project" value="UniProtKB-KW"/>
</dbReference>
<dbReference type="PIRSF" id="PIRSF000898">
    <property type="entry name" value="Acid_Ptase_5"/>
    <property type="match status" value="1"/>
</dbReference>
<comment type="cofactor">
    <cofactor evidence="11">
        <name>Fe cation</name>
        <dbReference type="ChEBI" id="CHEBI:24875"/>
    </cofactor>
    <text evidence="11">Binds 2 iron ions per subunit.</text>
</comment>
<dbReference type="Gene3D" id="3.60.21.10">
    <property type="match status" value="1"/>
</dbReference>
<evidence type="ECO:0000256" key="6">
    <source>
        <dbReference type="ARBA" id="ARBA00022729"/>
    </source>
</evidence>
<comment type="catalytic activity">
    <reaction evidence="1 10">
        <text>a phosphate monoester + H2O = an alcohol + phosphate</text>
        <dbReference type="Rhea" id="RHEA:15017"/>
        <dbReference type="ChEBI" id="CHEBI:15377"/>
        <dbReference type="ChEBI" id="CHEBI:30879"/>
        <dbReference type="ChEBI" id="CHEBI:43474"/>
        <dbReference type="ChEBI" id="CHEBI:67140"/>
        <dbReference type="EC" id="3.1.3.2"/>
    </reaction>
</comment>
<comment type="subcellular location">
    <subcellularLocation>
        <location evidence="2">Secreted</location>
    </subcellularLocation>
</comment>
<feature type="binding site" evidence="11">
    <location>
        <position position="123"/>
    </location>
    <ligand>
        <name>Fe cation</name>
        <dbReference type="ChEBI" id="CHEBI:24875"/>
        <label>2</label>
    </ligand>
</feature>
<evidence type="ECO:0000256" key="4">
    <source>
        <dbReference type="ARBA" id="ARBA00022525"/>
    </source>
</evidence>
<evidence type="ECO:0000256" key="8">
    <source>
        <dbReference type="ARBA" id="ARBA00022833"/>
    </source>
</evidence>
<evidence type="ECO:0000256" key="12">
    <source>
        <dbReference type="SAM" id="SignalP"/>
    </source>
</evidence>
<evidence type="ECO:0000259" key="13">
    <source>
        <dbReference type="Pfam" id="PF00149"/>
    </source>
</evidence>
<sequence length="337" mass="38629">MAHLFCNFLLIWPLLLMPCFSLRLPSNAVGLSRIKHRSKRDDDTIAFLAVGDWGRNGNFNQSIVAAQMGYIGKKLGIDFVVSTGDNFYDDGLKGEGDRAFKTSFSNIYTAKSLRKPWYSVLGNHDYQGNVEAQLSPALKKLDKRWNCKRNFILEAGPADIFFVDTTPFVQKYFDNPKKQVFDWRNVLPRERYMSSTLTNLNVSLENSKAPWKIVVGHHTIRSIGYHGDTQEMIDHFLPILEAHKVDMYINGHDHCLQHLSNERGSMQFLTSGGGSKAWKNKIHYGLHNDSMHFYHDGQGFLSLEISRDKAKLEFYDVFGRPLHRLTLEKGNKKKLLV</sequence>
<keyword evidence="5 11" id="KW-0479">Metal-binding</keyword>
<evidence type="ECO:0000256" key="10">
    <source>
        <dbReference type="PIRNR" id="PIRNR000898"/>
    </source>
</evidence>
<keyword evidence="9" id="KW-0325">Glycoprotein</keyword>
<keyword evidence="7 10" id="KW-0378">Hydrolase</keyword>
<protein>
    <recommendedName>
        <fullName evidence="10">Purple acid phosphatase</fullName>
        <ecNumber evidence="10">3.1.3.2</ecNumber>
    </recommendedName>
</protein>
<dbReference type="InterPro" id="IPR051558">
    <property type="entry name" value="Metallophosphoesterase_PAP"/>
</dbReference>
<name>A0ABD1GCA1_SALDI</name>
<evidence type="ECO:0000256" key="5">
    <source>
        <dbReference type="ARBA" id="ARBA00022723"/>
    </source>
</evidence>
<gene>
    <name evidence="14" type="ORF">AAHA92_25938</name>
</gene>
<comment type="similarity">
    <text evidence="3">Belongs to the metallophosphoesterase superfamily. Purple acid phosphatase family.</text>
</comment>
<feature type="binding site" evidence="11">
    <location>
        <position position="52"/>
    </location>
    <ligand>
        <name>Fe cation</name>
        <dbReference type="ChEBI" id="CHEBI:24875"/>
        <label>1</label>
    </ligand>
</feature>
<keyword evidence="8" id="KW-0862">Zinc</keyword>
<dbReference type="SUPFAM" id="SSF56300">
    <property type="entry name" value="Metallo-dependent phosphatases"/>
    <property type="match status" value="1"/>
</dbReference>
<evidence type="ECO:0000256" key="1">
    <source>
        <dbReference type="ARBA" id="ARBA00000032"/>
    </source>
</evidence>
<dbReference type="GO" id="GO:0005576">
    <property type="term" value="C:extracellular region"/>
    <property type="evidence" value="ECO:0007669"/>
    <property type="project" value="UniProtKB-SubCell"/>
</dbReference>
<dbReference type="FunFam" id="3.60.21.10:FF:000027">
    <property type="entry name" value="Purple acid phosphatase"/>
    <property type="match status" value="1"/>
</dbReference>
<proteinExistence type="inferred from homology"/>
<dbReference type="CDD" id="cd07378">
    <property type="entry name" value="MPP_ACP5"/>
    <property type="match status" value="1"/>
</dbReference>
<evidence type="ECO:0000256" key="9">
    <source>
        <dbReference type="ARBA" id="ARBA00023180"/>
    </source>
</evidence>
<dbReference type="Pfam" id="PF00149">
    <property type="entry name" value="Metallophos"/>
    <property type="match status" value="1"/>
</dbReference>
<dbReference type="Proteomes" id="UP001567538">
    <property type="component" value="Unassembled WGS sequence"/>
</dbReference>
<feature type="binding site" evidence="11">
    <location>
        <position position="217"/>
    </location>
    <ligand>
        <name>Fe cation</name>
        <dbReference type="ChEBI" id="CHEBI:24875"/>
        <label>2</label>
    </ligand>
</feature>
<keyword evidence="10 11" id="KW-0408">Iron</keyword>
<evidence type="ECO:0000313" key="15">
    <source>
        <dbReference type="Proteomes" id="UP001567538"/>
    </source>
</evidence>
<accession>A0ABD1GCA1</accession>
<dbReference type="PANTHER" id="PTHR10161:SF36">
    <property type="entry name" value="PURPLE ACID PHOSPHATASE 3"/>
    <property type="match status" value="1"/>
</dbReference>
<dbReference type="EMBL" id="JBEAFC010000009">
    <property type="protein sequence ID" value="KAL1541755.1"/>
    <property type="molecule type" value="Genomic_DNA"/>
</dbReference>
<keyword evidence="6 12" id="KW-0732">Signal</keyword>
<dbReference type="InterPro" id="IPR029052">
    <property type="entry name" value="Metallo-depent_PP-like"/>
</dbReference>
<feature type="binding site" evidence="11">
    <location>
        <position position="88"/>
    </location>
    <ligand>
        <name>Fe cation</name>
        <dbReference type="ChEBI" id="CHEBI:24875"/>
        <label>1</label>
    </ligand>
</feature>
<evidence type="ECO:0000256" key="3">
    <source>
        <dbReference type="ARBA" id="ARBA00008723"/>
    </source>
</evidence>
<keyword evidence="15" id="KW-1185">Reference proteome</keyword>
<dbReference type="AlphaFoldDB" id="A0ABD1GCA1"/>
<evidence type="ECO:0000256" key="11">
    <source>
        <dbReference type="PIRSR" id="PIRSR000898-1"/>
    </source>
</evidence>
<dbReference type="GO" id="GO:0003993">
    <property type="term" value="F:acid phosphatase activity"/>
    <property type="evidence" value="ECO:0007669"/>
    <property type="project" value="UniProtKB-UniRule"/>
</dbReference>
<feature type="binding site" evidence="11">
    <location>
        <position position="254"/>
    </location>
    <ligand>
        <name>Fe cation</name>
        <dbReference type="ChEBI" id="CHEBI:24875"/>
        <label>1</label>
    </ligand>
</feature>
<dbReference type="InterPro" id="IPR024927">
    <property type="entry name" value="Acid_PPase"/>
</dbReference>
<feature type="binding site" evidence="11">
    <location>
        <position position="85"/>
    </location>
    <ligand>
        <name>Fe cation</name>
        <dbReference type="ChEBI" id="CHEBI:24875"/>
        <label>2</label>
    </ligand>
</feature>
<dbReference type="PANTHER" id="PTHR10161">
    <property type="entry name" value="TARTRATE-RESISTANT ACID PHOSPHATASE TYPE 5"/>
    <property type="match status" value="1"/>
</dbReference>
<feature type="signal peptide" evidence="12">
    <location>
        <begin position="1"/>
        <end position="21"/>
    </location>
</feature>
<reference evidence="14 15" key="1">
    <citation type="submission" date="2024-06" db="EMBL/GenBank/DDBJ databases">
        <title>A chromosome level genome sequence of Diviner's sage (Salvia divinorum).</title>
        <authorList>
            <person name="Ford S.A."/>
            <person name="Ro D.-K."/>
            <person name="Ness R.W."/>
            <person name="Phillips M.A."/>
        </authorList>
    </citation>
    <scope>NUCLEOTIDE SEQUENCE [LARGE SCALE GENOMIC DNA]</scope>
    <source>
        <strain evidence="14">SAF-2024a</strain>
        <tissue evidence="14">Leaf</tissue>
    </source>
</reference>